<reference evidence="1" key="2">
    <citation type="submission" date="2022-10" db="EMBL/GenBank/DDBJ databases">
        <authorList>
            <person name="Aronson H.S."/>
        </authorList>
    </citation>
    <scope>NUCLEOTIDE SEQUENCE</scope>
    <source>
        <strain evidence="1">RS19-109</strain>
    </source>
</reference>
<dbReference type="EMBL" id="JAPHEH010000001">
    <property type="protein sequence ID" value="MDG4475411.1"/>
    <property type="molecule type" value="Genomic_DNA"/>
</dbReference>
<dbReference type="InterPro" id="IPR021505">
    <property type="entry name" value="Phage_B3_Orf6"/>
</dbReference>
<dbReference type="Gene3D" id="1.10.260.40">
    <property type="entry name" value="lambda repressor-like DNA-binding domains"/>
    <property type="match status" value="1"/>
</dbReference>
<proteinExistence type="predicted"/>
<evidence type="ECO:0000313" key="2">
    <source>
        <dbReference type="Proteomes" id="UP001154240"/>
    </source>
</evidence>
<dbReference type="InterPro" id="IPR010982">
    <property type="entry name" value="Lambda_DNA-bd_dom_sf"/>
</dbReference>
<comment type="caution">
    <text evidence="1">The sequence shown here is derived from an EMBL/GenBank/DDBJ whole genome shotgun (WGS) entry which is preliminary data.</text>
</comment>
<dbReference type="RefSeq" id="WP_307632383.1">
    <property type="nucleotide sequence ID" value="NZ_JAPHEH010000001.1"/>
</dbReference>
<gene>
    <name evidence="1" type="ORF">OLX77_04465</name>
</gene>
<sequence length="262" mass="29301">MDWLSLLRKAVEVEGGQAAVGRKIDYSAPTISQVLGGTYNGSTDAIRDKVLAIYGGRTLDTKPVPEGYMKNGVGNLVPIESIKEIDLVRDRFVRDVVAKAEKVSEMLTEFKQLVAGDIQAFLELSAEKYKADMGGSRGNVSLTSFDGKYKVLRAVADRLEFDERLQAAKSLIDECLREWTKDSGSEIRALIDQAFQVDKKGKINAKRIISLRQLKIEHPTWLRAMEAIGDALTVTGSRDYYRVYERDERGEYQQIPLDFSGV</sequence>
<reference evidence="1" key="1">
    <citation type="journal article" date="2022" name="bioRxiv">
        <title>Thiovibrio frasassiensisgen. nov., sp. nov., an autotrophic, elemental sulfur disproportionating bacterium isolated from sulfidic karst sediment, and proposal of Thiovibrionaceae fam. nov.</title>
        <authorList>
            <person name="Aronson H."/>
            <person name="Thomas C."/>
            <person name="Bhattacharyya M."/>
            <person name="Eckstein S."/>
            <person name="Jensen S."/>
            <person name="Barco R."/>
            <person name="Macalady J."/>
            <person name="Amend J."/>
        </authorList>
    </citation>
    <scope>NUCLEOTIDE SEQUENCE</scope>
    <source>
        <strain evidence="1">RS19-109</strain>
    </source>
</reference>
<evidence type="ECO:0000313" key="1">
    <source>
        <dbReference type="EMBL" id="MDG4475411.1"/>
    </source>
</evidence>
<organism evidence="1 2">
    <name type="scientific">Thiovibrio frasassiensis</name>
    <dbReference type="NCBI Taxonomy" id="2984131"/>
    <lineage>
        <taxon>Bacteria</taxon>
        <taxon>Pseudomonadati</taxon>
        <taxon>Thermodesulfobacteriota</taxon>
        <taxon>Desulfobulbia</taxon>
        <taxon>Desulfobulbales</taxon>
        <taxon>Thiovibrionaceae</taxon>
        <taxon>Thiovibrio</taxon>
    </lineage>
</organism>
<name>A0A9X4MDM7_9BACT</name>
<dbReference type="GO" id="GO:0003677">
    <property type="term" value="F:DNA binding"/>
    <property type="evidence" value="ECO:0007669"/>
    <property type="project" value="InterPro"/>
</dbReference>
<keyword evidence="2" id="KW-1185">Reference proteome</keyword>
<accession>A0A9X4MDM7</accession>
<protein>
    <submittedName>
        <fullName evidence="1">DUF3164 family protein</fullName>
    </submittedName>
</protein>
<dbReference type="AlphaFoldDB" id="A0A9X4MDM7"/>
<dbReference type="Pfam" id="PF11363">
    <property type="entry name" value="DUF3164"/>
    <property type="match status" value="1"/>
</dbReference>
<dbReference type="Proteomes" id="UP001154240">
    <property type="component" value="Unassembled WGS sequence"/>
</dbReference>